<dbReference type="Proteomes" id="UP000003781">
    <property type="component" value="Unassembled WGS sequence"/>
</dbReference>
<gene>
    <name evidence="1" type="ORF">CY0110_16862</name>
</gene>
<dbReference type="AlphaFoldDB" id="A3II54"/>
<name>A3II54_9CHRO</name>
<keyword evidence="1" id="KW-0456">Lyase</keyword>
<evidence type="ECO:0000313" key="2">
    <source>
        <dbReference type="Proteomes" id="UP000003781"/>
    </source>
</evidence>
<dbReference type="EMBL" id="AAXW01000002">
    <property type="protein sequence ID" value="EAZ93486.1"/>
    <property type="molecule type" value="Genomic_DNA"/>
</dbReference>
<keyword evidence="2" id="KW-1185">Reference proteome</keyword>
<comment type="caution">
    <text evidence="1">The sequence shown here is derived from an EMBL/GenBank/DDBJ whole genome shotgun (WGS) entry which is preliminary data.</text>
</comment>
<dbReference type="EC" id="4.2.1.20" evidence="1"/>
<dbReference type="GO" id="GO:0004834">
    <property type="term" value="F:tryptophan synthase activity"/>
    <property type="evidence" value="ECO:0007669"/>
    <property type="project" value="UniProtKB-EC"/>
</dbReference>
<accession>A3II54</accession>
<proteinExistence type="predicted"/>
<sequence length="27" mass="3113">MARPIPRDAPVTRAVFPNTFTFTVFLF</sequence>
<protein>
    <submittedName>
        <fullName evidence="1">Tryptophan synthase subunit beta</fullName>
        <ecNumber evidence="1">4.2.1.20</ecNumber>
    </submittedName>
</protein>
<reference evidence="1 2" key="1">
    <citation type="submission" date="2007-03" db="EMBL/GenBank/DDBJ databases">
        <authorList>
            <person name="Stal L."/>
            <person name="Ferriera S."/>
            <person name="Johnson J."/>
            <person name="Kravitz S."/>
            <person name="Beeson K."/>
            <person name="Sutton G."/>
            <person name="Rogers Y.-H."/>
            <person name="Friedman R."/>
            <person name="Frazier M."/>
            <person name="Venter J.C."/>
        </authorList>
    </citation>
    <scope>NUCLEOTIDE SEQUENCE [LARGE SCALE GENOMIC DNA]</scope>
    <source>
        <strain evidence="1 2">CCY0110</strain>
    </source>
</reference>
<organism evidence="1 2">
    <name type="scientific">Crocosphaera chwakensis CCY0110</name>
    <dbReference type="NCBI Taxonomy" id="391612"/>
    <lineage>
        <taxon>Bacteria</taxon>
        <taxon>Bacillati</taxon>
        <taxon>Cyanobacteriota</taxon>
        <taxon>Cyanophyceae</taxon>
        <taxon>Oscillatoriophycideae</taxon>
        <taxon>Chroococcales</taxon>
        <taxon>Aphanothecaceae</taxon>
        <taxon>Crocosphaera</taxon>
        <taxon>Crocosphaera chwakensis</taxon>
    </lineage>
</organism>
<evidence type="ECO:0000313" key="1">
    <source>
        <dbReference type="EMBL" id="EAZ93486.1"/>
    </source>
</evidence>